<dbReference type="OrthoDB" id="441172at2759"/>
<evidence type="ECO:0000256" key="3">
    <source>
        <dbReference type="ARBA" id="ARBA00022448"/>
    </source>
</evidence>
<dbReference type="Gene3D" id="6.10.250.1710">
    <property type="match status" value="1"/>
</dbReference>
<evidence type="ECO:0000256" key="6">
    <source>
        <dbReference type="ARBA" id="ARBA00023136"/>
    </source>
</evidence>
<evidence type="ECO:0000256" key="1">
    <source>
        <dbReference type="ARBA" id="ARBA00004608"/>
    </source>
</evidence>
<evidence type="ECO:0000256" key="4">
    <source>
        <dbReference type="ARBA" id="ARBA00022753"/>
    </source>
</evidence>
<dbReference type="Gene3D" id="1.10.287.1060">
    <property type="entry name" value="ESAT-6-like"/>
    <property type="match status" value="1"/>
</dbReference>
<dbReference type="GO" id="GO:0000815">
    <property type="term" value="C:ESCRT III complex"/>
    <property type="evidence" value="ECO:0007669"/>
    <property type="project" value="TreeGrafter"/>
</dbReference>
<keyword evidence="4" id="KW-0967">Endosome</keyword>
<protein>
    <submittedName>
        <fullName evidence="8">Vacuolar protein sorting-associated protein 20</fullName>
    </submittedName>
</protein>
<evidence type="ECO:0000256" key="7">
    <source>
        <dbReference type="SAM" id="MobiDB-lite"/>
    </source>
</evidence>
<dbReference type="GO" id="GO:0015031">
    <property type="term" value="P:protein transport"/>
    <property type="evidence" value="ECO:0007669"/>
    <property type="project" value="UniProtKB-KW"/>
</dbReference>
<comment type="subcellular location">
    <subcellularLocation>
        <location evidence="1">Endosome membrane</location>
    </subcellularLocation>
</comment>
<gene>
    <name evidence="8" type="primary">VPS20_1</name>
    <name evidence="8" type="ORF">IWQ60_000274</name>
</gene>
<evidence type="ECO:0000313" key="8">
    <source>
        <dbReference type="EMBL" id="KAJ1930489.1"/>
    </source>
</evidence>
<feature type="region of interest" description="Disordered" evidence="7">
    <location>
        <begin position="164"/>
        <end position="207"/>
    </location>
</feature>
<dbReference type="EMBL" id="JANBPT010000006">
    <property type="protein sequence ID" value="KAJ1930489.1"/>
    <property type="molecule type" value="Genomic_DNA"/>
</dbReference>
<keyword evidence="9" id="KW-1185">Reference proteome</keyword>
<evidence type="ECO:0000313" key="9">
    <source>
        <dbReference type="Proteomes" id="UP001150569"/>
    </source>
</evidence>
<dbReference type="InterPro" id="IPR005024">
    <property type="entry name" value="Snf7_fam"/>
</dbReference>
<dbReference type="GO" id="GO:0005771">
    <property type="term" value="C:multivesicular body"/>
    <property type="evidence" value="ECO:0007669"/>
    <property type="project" value="TreeGrafter"/>
</dbReference>
<proteinExistence type="inferred from homology"/>
<evidence type="ECO:0000256" key="5">
    <source>
        <dbReference type="ARBA" id="ARBA00022927"/>
    </source>
</evidence>
<dbReference type="GO" id="GO:0032511">
    <property type="term" value="P:late endosome to vacuole transport via multivesicular body sorting pathway"/>
    <property type="evidence" value="ECO:0007669"/>
    <property type="project" value="TreeGrafter"/>
</dbReference>
<dbReference type="Proteomes" id="UP001150569">
    <property type="component" value="Unassembled WGS sequence"/>
</dbReference>
<keyword evidence="3" id="KW-0813">Transport</keyword>
<dbReference type="Pfam" id="PF03357">
    <property type="entry name" value="Snf7"/>
    <property type="match status" value="1"/>
</dbReference>
<organism evidence="8 9">
    <name type="scientific">Tieghemiomyces parasiticus</name>
    <dbReference type="NCBI Taxonomy" id="78921"/>
    <lineage>
        <taxon>Eukaryota</taxon>
        <taxon>Fungi</taxon>
        <taxon>Fungi incertae sedis</taxon>
        <taxon>Zoopagomycota</taxon>
        <taxon>Kickxellomycotina</taxon>
        <taxon>Dimargaritomycetes</taxon>
        <taxon>Dimargaritales</taxon>
        <taxon>Dimargaritaceae</taxon>
        <taxon>Tieghemiomyces</taxon>
    </lineage>
</organism>
<dbReference type="PANTHER" id="PTHR22761:SF5">
    <property type="entry name" value="CHARGED MULTIVESICULAR BODY PROTEIN 6"/>
    <property type="match status" value="1"/>
</dbReference>
<dbReference type="AlphaFoldDB" id="A0A9W8AMJ8"/>
<accession>A0A9W8AMJ8</accession>
<keyword evidence="5" id="KW-0653">Protein transport</keyword>
<reference evidence="8" key="1">
    <citation type="submission" date="2022-07" db="EMBL/GenBank/DDBJ databases">
        <title>Phylogenomic reconstructions and comparative analyses of Kickxellomycotina fungi.</title>
        <authorList>
            <person name="Reynolds N.K."/>
            <person name="Stajich J.E."/>
            <person name="Barry K."/>
            <person name="Grigoriev I.V."/>
            <person name="Crous P."/>
            <person name="Smith M.E."/>
        </authorList>
    </citation>
    <scope>NUCLEOTIDE SEQUENCE</scope>
    <source>
        <strain evidence="8">RSA 861</strain>
    </source>
</reference>
<dbReference type="PANTHER" id="PTHR22761">
    <property type="entry name" value="CHARGED MULTIVESICULAR BODY PROTEIN"/>
    <property type="match status" value="1"/>
</dbReference>
<dbReference type="GO" id="GO:0006900">
    <property type="term" value="P:vesicle budding from membrane"/>
    <property type="evidence" value="ECO:0007669"/>
    <property type="project" value="TreeGrafter"/>
</dbReference>
<comment type="similarity">
    <text evidence="2">Belongs to the SNF7 family.</text>
</comment>
<comment type="caution">
    <text evidence="8">The sequence shown here is derived from an EMBL/GenBank/DDBJ whole genome shotgun (WGS) entry which is preliminary data.</text>
</comment>
<evidence type="ECO:0000256" key="2">
    <source>
        <dbReference type="ARBA" id="ARBA00006190"/>
    </source>
</evidence>
<sequence>MGGGGSKNKITPQDRAILDLKVQRDKLKQYQKRLSVVLDRETEIARACLLRNDKPRALLALRKKKYQEKLLQQTDEQLNNLEQLTQSIEFALVEREVFRGLTQGNQVLKELHKEMSLENVERLMDETADALAYQREIDEMLGTKISDEDEAELERELATLQAQEEMQTIPDMPQVPTRPLPEVSEARPQEEGDVESEPETARVPLAA</sequence>
<keyword evidence="6" id="KW-0472">Membrane</keyword>
<name>A0A9W8AMJ8_9FUNG</name>